<evidence type="ECO:0000313" key="5">
    <source>
        <dbReference type="Proteomes" id="UP001055125"/>
    </source>
</evidence>
<evidence type="ECO:0000256" key="3">
    <source>
        <dbReference type="HAMAP-Rule" id="MF_01384"/>
    </source>
</evidence>
<organism evidence="4 5">
    <name type="scientific">Methylobacterium iners</name>
    <dbReference type="NCBI Taxonomy" id="418707"/>
    <lineage>
        <taxon>Bacteria</taxon>
        <taxon>Pseudomonadati</taxon>
        <taxon>Pseudomonadota</taxon>
        <taxon>Alphaproteobacteria</taxon>
        <taxon>Hyphomicrobiales</taxon>
        <taxon>Methylobacteriaceae</taxon>
        <taxon>Methylobacterium</taxon>
    </lineage>
</organism>
<dbReference type="EMBL" id="BPQP01000086">
    <property type="protein sequence ID" value="GJD97281.1"/>
    <property type="molecule type" value="Genomic_DNA"/>
</dbReference>
<comment type="similarity">
    <text evidence="1 3">Belongs to the UreD family.</text>
</comment>
<keyword evidence="3" id="KW-0996">Nickel insertion</keyword>
<dbReference type="PANTHER" id="PTHR33643:SF1">
    <property type="entry name" value="UREASE ACCESSORY PROTEIN D"/>
    <property type="match status" value="1"/>
</dbReference>
<dbReference type="RefSeq" id="WP_238246362.1">
    <property type="nucleotide sequence ID" value="NZ_BPQP01000086.1"/>
</dbReference>
<dbReference type="PANTHER" id="PTHR33643">
    <property type="entry name" value="UREASE ACCESSORY PROTEIN D"/>
    <property type="match status" value="1"/>
</dbReference>
<dbReference type="Pfam" id="PF01774">
    <property type="entry name" value="UreD"/>
    <property type="match status" value="1"/>
</dbReference>
<keyword evidence="2 3" id="KW-0143">Chaperone</keyword>
<comment type="subunit">
    <text evidence="3">UreD, UreF and UreG form a complex that acts as a GTP-hydrolysis-dependent molecular chaperone, activating the urease apoprotein by helping to assemble the nickel containing metallocenter of UreC. The UreE protein probably delivers the nickel.</text>
</comment>
<dbReference type="HAMAP" id="MF_01384">
    <property type="entry name" value="UreD"/>
    <property type="match status" value="1"/>
</dbReference>
<evidence type="ECO:0000313" key="4">
    <source>
        <dbReference type="EMBL" id="GJD97281.1"/>
    </source>
</evidence>
<keyword evidence="3" id="KW-0963">Cytoplasm</keyword>
<gene>
    <name evidence="3 4" type="primary">ureD</name>
    <name evidence="4" type="ORF">OCOJLMKI_4509</name>
</gene>
<keyword evidence="5" id="KW-1185">Reference proteome</keyword>
<dbReference type="Proteomes" id="UP001055125">
    <property type="component" value="Unassembled WGS sequence"/>
</dbReference>
<reference evidence="4" key="2">
    <citation type="submission" date="2021-08" db="EMBL/GenBank/DDBJ databases">
        <authorList>
            <person name="Tani A."/>
            <person name="Ola A."/>
            <person name="Ogura Y."/>
            <person name="Katsura K."/>
            <person name="Hayashi T."/>
        </authorList>
    </citation>
    <scope>NUCLEOTIDE SEQUENCE</scope>
    <source>
        <strain evidence="4">DSM 19015</strain>
    </source>
</reference>
<reference evidence="4" key="1">
    <citation type="journal article" date="2021" name="Front. Microbiol.">
        <title>Comprehensive Comparative Genomics and Phenotyping of Methylobacterium Species.</title>
        <authorList>
            <person name="Alessa O."/>
            <person name="Ogura Y."/>
            <person name="Fujitani Y."/>
            <person name="Takami H."/>
            <person name="Hayashi T."/>
            <person name="Sahin N."/>
            <person name="Tani A."/>
        </authorList>
    </citation>
    <scope>NUCLEOTIDE SEQUENCE</scope>
    <source>
        <strain evidence="4">DSM 19015</strain>
    </source>
</reference>
<accession>A0ABQ4S2C8</accession>
<dbReference type="InterPro" id="IPR002669">
    <property type="entry name" value="UreD"/>
</dbReference>
<comment type="subcellular location">
    <subcellularLocation>
        <location evidence="3">Cytoplasm</location>
    </subcellularLocation>
</comment>
<protein>
    <recommendedName>
        <fullName evidence="3">Urease accessory protein UreD</fullName>
    </recommendedName>
</protein>
<proteinExistence type="inferred from homology"/>
<sequence>MAAPAAGHNGVNATADALLRQRSVGQIRLRAGRRGTSTSILDLSESGPLRLRLPRRTEGPCEAVLLNTAGGIACGDRFTVGAELEAGADLVLTSVAAEKIYRSDGPVTRVATGLTLGAGARLAFLPQETILFDGARLSRSFEAELAEDAQLLALELLVFGRAARAERIASGHVEDRWRIRRGGRLVYADTLRLDGPISDRLDRVAIGGGARAMATLVDASPEAEGRIEAMRALIEEMAGVEAGASAWNGNLVARFLGRDPDAVRRAALQVLVGYRAAPMPRVWQA</sequence>
<evidence type="ECO:0000256" key="1">
    <source>
        <dbReference type="ARBA" id="ARBA00007177"/>
    </source>
</evidence>
<comment type="caution">
    <text evidence="4">The sequence shown here is derived from an EMBL/GenBank/DDBJ whole genome shotgun (WGS) entry which is preliminary data.</text>
</comment>
<evidence type="ECO:0000256" key="2">
    <source>
        <dbReference type="ARBA" id="ARBA00023186"/>
    </source>
</evidence>
<name>A0ABQ4S2C8_9HYPH</name>
<comment type="function">
    <text evidence="3">Required for maturation of urease via the functional incorporation of the urease nickel metallocenter.</text>
</comment>